<proteinExistence type="inferred from homology"/>
<evidence type="ECO:0000256" key="3">
    <source>
        <dbReference type="ARBA" id="ARBA00022989"/>
    </source>
</evidence>
<dbReference type="InterPro" id="IPR051598">
    <property type="entry name" value="TSUP/Inactive_protease-like"/>
</dbReference>
<evidence type="ECO:0000256" key="2">
    <source>
        <dbReference type="ARBA" id="ARBA00022692"/>
    </source>
</evidence>
<keyword evidence="5" id="KW-1003">Cell membrane</keyword>
<reference evidence="6 7" key="1">
    <citation type="journal article" date="2019" name="Int. J. Syst. Evol. Microbiol.">
        <title>The Global Catalogue of Microorganisms (GCM) 10K type strain sequencing project: providing services to taxonomists for standard genome sequencing and annotation.</title>
        <authorList>
            <consortium name="The Broad Institute Genomics Platform"/>
            <consortium name="The Broad Institute Genome Sequencing Center for Infectious Disease"/>
            <person name="Wu L."/>
            <person name="Ma J."/>
        </authorList>
    </citation>
    <scope>NUCLEOTIDE SEQUENCE [LARGE SCALE GENOMIC DNA]</scope>
    <source>
        <strain evidence="6 7">JCM 16082</strain>
    </source>
</reference>
<dbReference type="Pfam" id="PF01925">
    <property type="entry name" value="TauE"/>
    <property type="match status" value="1"/>
</dbReference>
<feature type="transmembrane region" description="Helical" evidence="5">
    <location>
        <begin position="113"/>
        <end position="131"/>
    </location>
</feature>
<dbReference type="Proteomes" id="UP001500507">
    <property type="component" value="Unassembled WGS sequence"/>
</dbReference>
<sequence>MEIIELLGYIGALLIGLVLGLIGGGGSILTVPILVYALTLNPVVATAYSLFVVGVTSLVGAIKNMLKGMVDYKTAIIFSIPAFIAVYATRRFLIPAIPEELFTLGDTVITKNLGIMLFFAIIMLLASVSMIRTKRKGKTNETSEVHYNYPLIIIEGLVVGVITGIVGAGGGFLIIPALVLLAKLPMKKAVATSLLIISIKSLIGFLGDVENLDIEWPFLLTFTSISVIGIFIGIWLNKFIAGDKLKKAFGWFVLIMGIYILYKELLNY</sequence>
<organism evidence="6 7">
    <name type="scientific">Gangjinia marincola</name>
    <dbReference type="NCBI Taxonomy" id="578463"/>
    <lineage>
        <taxon>Bacteria</taxon>
        <taxon>Pseudomonadati</taxon>
        <taxon>Bacteroidota</taxon>
        <taxon>Flavobacteriia</taxon>
        <taxon>Flavobacteriales</taxon>
        <taxon>Flavobacteriaceae</taxon>
        <taxon>Gangjinia</taxon>
    </lineage>
</organism>
<protein>
    <recommendedName>
        <fullName evidence="5">Probable membrane transporter protein</fullName>
    </recommendedName>
</protein>
<feature type="transmembrane region" description="Helical" evidence="5">
    <location>
        <begin position="152"/>
        <end position="182"/>
    </location>
</feature>
<dbReference type="InterPro" id="IPR002781">
    <property type="entry name" value="TM_pro_TauE-like"/>
</dbReference>
<keyword evidence="4 5" id="KW-0472">Membrane</keyword>
<dbReference type="PANTHER" id="PTHR43701:SF2">
    <property type="entry name" value="MEMBRANE TRANSPORTER PROTEIN YJNA-RELATED"/>
    <property type="match status" value="1"/>
</dbReference>
<dbReference type="PANTHER" id="PTHR43701">
    <property type="entry name" value="MEMBRANE TRANSPORTER PROTEIN MJ0441-RELATED"/>
    <property type="match status" value="1"/>
</dbReference>
<accession>A0ABN1MKG1</accession>
<feature type="transmembrane region" description="Helical" evidence="5">
    <location>
        <begin position="43"/>
        <end position="62"/>
    </location>
</feature>
<comment type="similarity">
    <text evidence="5">Belongs to the 4-toluene sulfonate uptake permease (TSUP) (TC 2.A.102) family.</text>
</comment>
<keyword evidence="3 5" id="KW-1133">Transmembrane helix</keyword>
<comment type="caution">
    <text evidence="6">The sequence shown here is derived from an EMBL/GenBank/DDBJ whole genome shotgun (WGS) entry which is preliminary data.</text>
</comment>
<feature type="transmembrane region" description="Helical" evidence="5">
    <location>
        <begin position="12"/>
        <end position="37"/>
    </location>
</feature>
<evidence type="ECO:0000256" key="1">
    <source>
        <dbReference type="ARBA" id="ARBA00004141"/>
    </source>
</evidence>
<evidence type="ECO:0000313" key="7">
    <source>
        <dbReference type="Proteomes" id="UP001500507"/>
    </source>
</evidence>
<feature type="transmembrane region" description="Helical" evidence="5">
    <location>
        <begin position="74"/>
        <end position="93"/>
    </location>
</feature>
<keyword evidence="7" id="KW-1185">Reference proteome</keyword>
<comment type="subcellular location">
    <subcellularLocation>
        <location evidence="5">Cell membrane</location>
        <topology evidence="5">Multi-pass membrane protein</topology>
    </subcellularLocation>
    <subcellularLocation>
        <location evidence="1">Membrane</location>
        <topology evidence="1">Multi-pass membrane protein</topology>
    </subcellularLocation>
</comment>
<evidence type="ECO:0000256" key="5">
    <source>
        <dbReference type="RuleBase" id="RU363041"/>
    </source>
</evidence>
<keyword evidence="2 5" id="KW-0812">Transmembrane</keyword>
<dbReference type="EMBL" id="BAAAFG010000016">
    <property type="protein sequence ID" value="GAA0873403.1"/>
    <property type="molecule type" value="Genomic_DNA"/>
</dbReference>
<dbReference type="RefSeq" id="WP_343768376.1">
    <property type="nucleotide sequence ID" value="NZ_BAAAFG010000016.1"/>
</dbReference>
<feature type="transmembrane region" description="Helical" evidence="5">
    <location>
        <begin position="248"/>
        <end position="266"/>
    </location>
</feature>
<evidence type="ECO:0000313" key="6">
    <source>
        <dbReference type="EMBL" id="GAA0873403.1"/>
    </source>
</evidence>
<feature type="transmembrane region" description="Helical" evidence="5">
    <location>
        <begin position="218"/>
        <end position="236"/>
    </location>
</feature>
<gene>
    <name evidence="6" type="ORF">GCM10009117_25500</name>
</gene>
<name>A0ABN1MKG1_9FLAO</name>
<evidence type="ECO:0000256" key="4">
    <source>
        <dbReference type="ARBA" id="ARBA00023136"/>
    </source>
</evidence>